<evidence type="ECO:0000256" key="2">
    <source>
        <dbReference type="ARBA" id="ARBA00022737"/>
    </source>
</evidence>
<dbReference type="InterPro" id="IPR016152">
    <property type="entry name" value="PTrfase/Anion_transptr"/>
</dbReference>
<comment type="caution">
    <text evidence="9">The sequence shown here is derived from an EMBL/GenBank/DDBJ whole genome shotgun (WGS) entry which is preliminary data.</text>
</comment>
<feature type="domain" description="PTS EIIA type-2" evidence="6">
    <location>
        <begin position="514"/>
        <end position="654"/>
    </location>
</feature>
<feature type="domain" description="PRD" evidence="8">
    <location>
        <begin position="193"/>
        <end position="297"/>
    </location>
</feature>
<keyword evidence="4" id="KW-0010">Activator</keyword>
<reference evidence="9 10" key="1">
    <citation type="submission" date="2020-07" db="EMBL/GenBank/DDBJ databases">
        <title>Thermoactinomyces phylogeny.</title>
        <authorList>
            <person name="Dunlap C."/>
        </authorList>
    </citation>
    <scope>NUCLEOTIDE SEQUENCE [LARGE SCALE GENOMIC DNA]</scope>
    <source>
        <strain evidence="9 10">AMNI-1</strain>
    </source>
</reference>
<organism evidence="9 10">
    <name type="scientific">Thermoactinomyces mirandus</name>
    <dbReference type="NCBI Taxonomy" id="2756294"/>
    <lineage>
        <taxon>Bacteria</taxon>
        <taxon>Bacillati</taxon>
        <taxon>Bacillota</taxon>
        <taxon>Bacilli</taxon>
        <taxon>Bacillales</taxon>
        <taxon>Thermoactinomycetaceae</taxon>
        <taxon>Thermoactinomyces</taxon>
    </lineage>
</organism>
<dbReference type="InterPro" id="IPR036388">
    <property type="entry name" value="WH-like_DNA-bd_sf"/>
</dbReference>
<dbReference type="InterPro" id="IPR002178">
    <property type="entry name" value="PTS_EIIA_type-2_dom"/>
</dbReference>
<dbReference type="InterPro" id="IPR013196">
    <property type="entry name" value="HTH_11"/>
</dbReference>
<dbReference type="SUPFAM" id="SSF52794">
    <property type="entry name" value="PTS system IIB component-like"/>
    <property type="match status" value="1"/>
</dbReference>
<dbReference type="SUPFAM" id="SSF63520">
    <property type="entry name" value="PTS-regulatory domain, PRD"/>
    <property type="match status" value="2"/>
</dbReference>
<dbReference type="GO" id="GO:0008982">
    <property type="term" value="F:protein-N(PI)-phosphohistidine-sugar phosphotransferase activity"/>
    <property type="evidence" value="ECO:0007669"/>
    <property type="project" value="InterPro"/>
</dbReference>
<dbReference type="GO" id="GO:0009401">
    <property type="term" value="P:phosphoenolpyruvate-dependent sugar phosphotransferase system"/>
    <property type="evidence" value="ECO:0007669"/>
    <property type="project" value="InterPro"/>
</dbReference>
<evidence type="ECO:0000256" key="5">
    <source>
        <dbReference type="ARBA" id="ARBA00023163"/>
    </source>
</evidence>
<dbReference type="Gene3D" id="3.40.930.10">
    <property type="entry name" value="Mannitol-specific EII, Chain A"/>
    <property type="match status" value="1"/>
</dbReference>
<feature type="domain" description="PRD" evidence="8">
    <location>
        <begin position="306"/>
        <end position="414"/>
    </location>
</feature>
<feature type="domain" description="PTS EIIB type-2" evidence="7">
    <location>
        <begin position="419"/>
        <end position="510"/>
    </location>
</feature>
<dbReference type="EMBL" id="JACEOL010000067">
    <property type="protein sequence ID" value="MBA4603786.1"/>
    <property type="molecule type" value="Genomic_DNA"/>
</dbReference>
<dbReference type="Gene3D" id="1.10.1790.10">
    <property type="entry name" value="PRD domain"/>
    <property type="match status" value="2"/>
</dbReference>
<keyword evidence="1" id="KW-0808">Transferase</keyword>
<evidence type="ECO:0000313" key="10">
    <source>
        <dbReference type="Proteomes" id="UP000538292"/>
    </source>
</evidence>
<evidence type="ECO:0000313" key="9">
    <source>
        <dbReference type="EMBL" id="MBA4603786.1"/>
    </source>
</evidence>
<dbReference type="PANTHER" id="PTHR30185:SF13">
    <property type="entry name" value="LICABCH OPERON REGULATOR-RELATED"/>
    <property type="match status" value="1"/>
</dbReference>
<dbReference type="SUPFAM" id="SSF55804">
    <property type="entry name" value="Phoshotransferase/anion transport protein"/>
    <property type="match status" value="1"/>
</dbReference>
<dbReference type="PROSITE" id="PS51372">
    <property type="entry name" value="PRD_2"/>
    <property type="match status" value="2"/>
</dbReference>
<name>A0A7W2ATQ5_9BACL</name>
<dbReference type="CDD" id="cd05568">
    <property type="entry name" value="PTS_IIB_bgl_like"/>
    <property type="match status" value="1"/>
</dbReference>
<dbReference type="GO" id="GO:0006355">
    <property type="term" value="P:regulation of DNA-templated transcription"/>
    <property type="evidence" value="ECO:0007669"/>
    <property type="project" value="InterPro"/>
</dbReference>
<dbReference type="Proteomes" id="UP000538292">
    <property type="component" value="Unassembled WGS sequence"/>
</dbReference>
<dbReference type="AlphaFoldDB" id="A0A7W2ATQ5"/>
<dbReference type="InterPro" id="IPR036390">
    <property type="entry name" value="WH_DNA-bd_sf"/>
</dbReference>
<dbReference type="CDD" id="cd00211">
    <property type="entry name" value="PTS_IIA_fru"/>
    <property type="match status" value="1"/>
</dbReference>
<keyword evidence="5" id="KW-0804">Transcription</keyword>
<keyword evidence="2" id="KW-0677">Repeat</keyword>
<proteinExistence type="predicted"/>
<evidence type="ECO:0000259" key="8">
    <source>
        <dbReference type="PROSITE" id="PS51372"/>
    </source>
</evidence>
<dbReference type="InterPro" id="IPR007737">
    <property type="entry name" value="Mga_HTH"/>
</dbReference>
<dbReference type="PROSITE" id="PS51099">
    <property type="entry name" value="PTS_EIIB_TYPE_2"/>
    <property type="match status" value="1"/>
</dbReference>
<evidence type="ECO:0000259" key="7">
    <source>
        <dbReference type="PROSITE" id="PS51099"/>
    </source>
</evidence>
<evidence type="ECO:0000256" key="4">
    <source>
        <dbReference type="ARBA" id="ARBA00023159"/>
    </source>
</evidence>
<dbReference type="InterPro" id="IPR036095">
    <property type="entry name" value="PTS_EIIB-like_sf"/>
</dbReference>
<dbReference type="SUPFAM" id="SSF46785">
    <property type="entry name" value="Winged helix' DNA-binding domain"/>
    <property type="match status" value="1"/>
</dbReference>
<evidence type="ECO:0000259" key="6">
    <source>
        <dbReference type="PROSITE" id="PS51094"/>
    </source>
</evidence>
<evidence type="ECO:0000256" key="3">
    <source>
        <dbReference type="ARBA" id="ARBA00023015"/>
    </source>
</evidence>
<dbReference type="Pfam" id="PF08279">
    <property type="entry name" value="HTH_11"/>
    <property type="match status" value="1"/>
</dbReference>
<dbReference type="Pfam" id="PF00874">
    <property type="entry name" value="PRD"/>
    <property type="match status" value="2"/>
</dbReference>
<dbReference type="InterPro" id="IPR036634">
    <property type="entry name" value="PRD_sf"/>
</dbReference>
<accession>A0A7W2ATQ5</accession>
<keyword evidence="10" id="KW-1185">Reference proteome</keyword>
<gene>
    <name evidence="9" type="ORF">H2C83_16075</name>
</gene>
<dbReference type="Gene3D" id="3.40.50.2300">
    <property type="match status" value="1"/>
</dbReference>
<dbReference type="RefSeq" id="WP_181742258.1">
    <property type="nucleotide sequence ID" value="NZ_JACEOL010000067.1"/>
</dbReference>
<dbReference type="InterPro" id="IPR050661">
    <property type="entry name" value="BglG_antiterminators"/>
</dbReference>
<protein>
    <submittedName>
        <fullName evidence="9">Transcription antiterminator</fullName>
    </submittedName>
</protein>
<sequence length="654" mass="74995">MPLYLTARMTEIIKILSSTNEFVTSNELAKKLGVTSRTIREDIKIINDKINKYGTQIISKKSKGYKFFFDSEEQRNMLLNQVETERLMFDVNFVALEDRVRFIIQKLLCSNKSIKLELLGDELYVSDSTIKKDLKRVKEILNQYNIAVVKDNKGIKAKGNEINMRFCISDYFINGGEIENIFIIKLINSFGNHFSDEDMKKIKEIILNQLDKNNIEITDETLNKIAIHILIAVGRIKNGQPVSSIRNIEYLKSKDEYEIAKRINHFIESHYRVKFSEQEIAYTTLHLAGNRLGQKEKILLSDLKLFLGDDIFRLSVDIVEQIKIGLKGLNIYEDDKLIYNLGLHLKQLVMRLTYNMNIRNPLVNKIKIQHPLAFEAGVIAAHCVEKVTGFQVNDNEIGFLALHFGAAIERQRIISNSKKKVALVCASGMATSELLLTKLSHVLDNNYNLIGVYALHQLDQLLKQNPDLILTTVPIGRKLDLPVIHVPSILNNRDILEIQHSLRNIHNKKKTISQFFSKELFFPGLKAKTKEEALEFLTSTMIQMGYIDTKTKNSILERERISPTSIGNTVAIPHPMNMVSTQSFICTAILDKPLKWSSGEEVKLIMMIVLEKRLQAKFQEIFESLYDIIQSPENVQTLCKKRNFNQFLASIDSI</sequence>
<evidence type="ECO:0000256" key="1">
    <source>
        <dbReference type="ARBA" id="ARBA00022679"/>
    </source>
</evidence>
<dbReference type="Pfam" id="PF00359">
    <property type="entry name" value="PTS_EIIA_2"/>
    <property type="match status" value="1"/>
</dbReference>
<keyword evidence="3" id="KW-0805">Transcription regulation</keyword>
<dbReference type="InterPro" id="IPR013011">
    <property type="entry name" value="PTS_EIIB_2"/>
</dbReference>
<dbReference type="InterPro" id="IPR011608">
    <property type="entry name" value="PRD"/>
</dbReference>
<dbReference type="Pfam" id="PF05043">
    <property type="entry name" value="Mga"/>
    <property type="match status" value="1"/>
</dbReference>
<dbReference type="Gene3D" id="1.10.10.10">
    <property type="entry name" value="Winged helix-like DNA-binding domain superfamily/Winged helix DNA-binding domain"/>
    <property type="match status" value="2"/>
</dbReference>
<dbReference type="PROSITE" id="PS51094">
    <property type="entry name" value="PTS_EIIA_TYPE_2"/>
    <property type="match status" value="1"/>
</dbReference>
<dbReference type="PANTHER" id="PTHR30185">
    <property type="entry name" value="CRYPTIC BETA-GLUCOSIDE BGL OPERON ANTITERMINATOR"/>
    <property type="match status" value="1"/>
</dbReference>